<dbReference type="Gene3D" id="3.60.21.10">
    <property type="match status" value="1"/>
</dbReference>
<evidence type="ECO:0000259" key="2">
    <source>
        <dbReference type="Pfam" id="PF00149"/>
    </source>
</evidence>
<dbReference type="InterPro" id="IPR029052">
    <property type="entry name" value="Metallo-depent_PP-like"/>
</dbReference>
<dbReference type="EMBL" id="RAPK01000009">
    <property type="protein sequence ID" value="RKD73141.1"/>
    <property type="molecule type" value="Genomic_DNA"/>
</dbReference>
<feature type="domain" description="Calcineurin-like phosphoesterase" evidence="2">
    <location>
        <begin position="4"/>
        <end position="202"/>
    </location>
</feature>
<organism evidence="3 4">
    <name type="scientific">Sinobaca qinghaiensis</name>
    <dbReference type="NCBI Taxonomy" id="342944"/>
    <lineage>
        <taxon>Bacteria</taxon>
        <taxon>Bacillati</taxon>
        <taxon>Bacillota</taxon>
        <taxon>Bacilli</taxon>
        <taxon>Bacillales</taxon>
        <taxon>Sporolactobacillaceae</taxon>
        <taxon>Sinobaca</taxon>
    </lineage>
</organism>
<dbReference type="Pfam" id="PF00149">
    <property type="entry name" value="Metallophos"/>
    <property type="match status" value="1"/>
</dbReference>
<reference evidence="3 4" key="1">
    <citation type="submission" date="2018-09" db="EMBL/GenBank/DDBJ databases">
        <title>Genomic Encyclopedia of Archaeal and Bacterial Type Strains, Phase II (KMG-II): from individual species to whole genera.</title>
        <authorList>
            <person name="Goeker M."/>
        </authorList>
    </citation>
    <scope>NUCLEOTIDE SEQUENCE [LARGE SCALE GENOMIC DNA]</scope>
    <source>
        <strain evidence="3 4">DSM 17008</strain>
    </source>
</reference>
<dbReference type="PANTHER" id="PTHR30337:SF7">
    <property type="entry name" value="PHOSPHOESTERASE"/>
    <property type="match status" value="1"/>
</dbReference>
<dbReference type="InterPro" id="IPR014576">
    <property type="entry name" value="Pesterase_YhaO"/>
</dbReference>
<dbReference type="GO" id="GO:0004527">
    <property type="term" value="F:exonuclease activity"/>
    <property type="evidence" value="ECO:0007669"/>
    <property type="project" value="UniProtKB-KW"/>
</dbReference>
<dbReference type="InterPro" id="IPR041796">
    <property type="entry name" value="Mre11_N"/>
</dbReference>
<dbReference type="InterPro" id="IPR050535">
    <property type="entry name" value="DNA_Repair-Maintenance_Comp"/>
</dbReference>
<dbReference type="AlphaFoldDB" id="A0A419V3Z4"/>
<evidence type="ECO:0000313" key="4">
    <source>
        <dbReference type="Proteomes" id="UP000285120"/>
    </source>
</evidence>
<evidence type="ECO:0000313" key="3">
    <source>
        <dbReference type="EMBL" id="RKD73141.1"/>
    </source>
</evidence>
<proteinExistence type="predicted"/>
<evidence type="ECO:0000256" key="1">
    <source>
        <dbReference type="ARBA" id="ARBA00022801"/>
    </source>
</evidence>
<accession>A0A419V3Z4</accession>
<keyword evidence="3" id="KW-0269">Exonuclease</keyword>
<dbReference type="PIRSF" id="PIRSF033091">
    <property type="entry name" value="Pesterase_YhaO"/>
    <property type="match status" value="1"/>
</dbReference>
<keyword evidence="4" id="KW-1185">Reference proteome</keyword>
<dbReference type="InterPro" id="IPR004843">
    <property type="entry name" value="Calcineurin-like_PHP"/>
</dbReference>
<dbReference type="CDD" id="cd00840">
    <property type="entry name" value="MPP_Mre11_N"/>
    <property type="match status" value="1"/>
</dbReference>
<name>A0A419V3Z4_9BACL</name>
<dbReference type="Proteomes" id="UP000285120">
    <property type="component" value="Unassembled WGS sequence"/>
</dbReference>
<dbReference type="SUPFAM" id="SSF56300">
    <property type="entry name" value="Metallo-dependent phosphatases"/>
    <property type="match status" value="1"/>
</dbReference>
<protein>
    <submittedName>
        <fullName evidence="3">DNA repair exonuclease SbcCD nuclease subunit</fullName>
    </submittedName>
</protein>
<keyword evidence="1" id="KW-0378">Hydrolase</keyword>
<keyword evidence="3" id="KW-0540">Nuclease</keyword>
<dbReference type="PANTHER" id="PTHR30337">
    <property type="entry name" value="COMPONENT OF ATP-DEPENDENT DSDNA EXONUCLEASE"/>
    <property type="match status" value="1"/>
</dbReference>
<comment type="caution">
    <text evidence="3">The sequence shown here is derived from an EMBL/GenBank/DDBJ whole genome shotgun (WGS) entry which is preliminary data.</text>
</comment>
<sequence>MRAIRFIHAADLHIGAPFAALKTADTGMQDEVLKSTETAVERMVRAAVRESVDFLLLAGDLFDQKSRSIRGQVFLKQQFERLEKEKIKVYIIYGNHDPVEGNYAPVTWPDNVHVFSNKGEWAVHRVDEKQAVHIYGYSYEKREVTENIVPFYEKQPGGMLHIALLHGQQLESTAPHQPYAPFRLQELKDKQMDYWALGHIHKRMELAPNIHYPGCIQGHHLKEDGEKGCLLVELSPEQTTTKFMPVSPFTYERITVSINQMTSIEELHTALEETLETRFTGSIKGCAVRLIIEGSGPLHDVLRQEAKREEMLEWLGEAGRKSVPFYIVESIENKTMQQSDIDAFEQLLFTGDLKKAAQTVKSGEANLKDNWPSLKNSAERYGIEEPAAEELVEEALHLIREKWLRREADDH</sequence>
<gene>
    <name evidence="3" type="ORF">ATL39_2346</name>
</gene>